<feature type="transmembrane region" description="Helical" evidence="1">
    <location>
        <begin position="383"/>
        <end position="404"/>
    </location>
</feature>
<keyword evidence="1" id="KW-0472">Membrane</keyword>
<evidence type="ECO:0000256" key="1">
    <source>
        <dbReference type="SAM" id="Phobius"/>
    </source>
</evidence>
<sequence>MGGWGDCIAVVDLVVREAMLFATIGFLIGGVDDLAIDLVYLCHRGRRLSGRAAPRTLADFPVAVVPGRIAVFVAAWDEAAVIGAMLRTALARFDHPDYRIYVGCYPNDPATIRQVALVAEHDARVRLVIGGAPGPTTKAACLNTIWRALLRDEVAEGVRTKAVVLHDAEDVVHEGELRIFDALIGVYGVVQLPVLPLVDPRARLISGHYADEFAESHGKTLIVRQALGAGLPLAGVGCAIARECLGRIAQARAGAPFDAISLTEDYELGLRIAALGDTGAFVRVAERAGGAPVAVRAYFPATLEAAMRQKTRWMIGIALAGWDRTGWSRGLDWRDHWMRMRDRRAPLAVLVLLAAYLAATLWLLSAALHGVSGVGIPPVPEPLATLLGVNASLLLWRLGVRALFTGRAYGKRQAAWSVPRMFVGNLIAMVAAQRALIRYVGMLRGRPPCWDKTAHTFPDDVAETLR</sequence>
<keyword evidence="1" id="KW-1133">Transmembrane helix</keyword>
<proteinExistence type="predicted"/>
<dbReference type="Pfam" id="PF13641">
    <property type="entry name" value="Glyco_tranf_2_3"/>
    <property type="match status" value="1"/>
</dbReference>
<feature type="transmembrane region" description="Helical" evidence="1">
    <location>
        <begin position="347"/>
        <end position="371"/>
    </location>
</feature>
<organism evidence="2 3">
    <name type="scientific">Sphingomonas hylomeconis</name>
    <dbReference type="NCBI Taxonomy" id="1395958"/>
    <lineage>
        <taxon>Bacteria</taxon>
        <taxon>Pseudomonadati</taxon>
        <taxon>Pseudomonadota</taxon>
        <taxon>Alphaproteobacteria</taxon>
        <taxon>Sphingomonadales</taxon>
        <taxon>Sphingomonadaceae</taxon>
        <taxon>Sphingomonas</taxon>
    </lineage>
</organism>
<keyword evidence="3" id="KW-1185">Reference proteome</keyword>
<name>A0ABV7SQ78_9SPHN</name>
<dbReference type="NCBIfam" id="NF011307">
    <property type="entry name" value="PRK14716.1-5"/>
    <property type="match status" value="1"/>
</dbReference>
<dbReference type="InterPro" id="IPR029044">
    <property type="entry name" value="Nucleotide-diphossugar_trans"/>
</dbReference>
<evidence type="ECO:0000313" key="3">
    <source>
        <dbReference type="Proteomes" id="UP001595713"/>
    </source>
</evidence>
<evidence type="ECO:0000313" key="2">
    <source>
        <dbReference type="EMBL" id="MFC3579020.1"/>
    </source>
</evidence>
<protein>
    <submittedName>
        <fullName evidence="2">Glycosyl transferase family protein</fullName>
    </submittedName>
</protein>
<comment type="caution">
    <text evidence="2">The sequence shown here is derived from an EMBL/GenBank/DDBJ whole genome shotgun (WGS) entry which is preliminary data.</text>
</comment>
<dbReference type="GO" id="GO:0016740">
    <property type="term" value="F:transferase activity"/>
    <property type="evidence" value="ECO:0007669"/>
    <property type="project" value="UniProtKB-KW"/>
</dbReference>
<dbReference type="EMBL" id="JBHRXP010000001">
    <property type="protein sequence ID" value="MFC3579020.1"/>
    <property type="molecule type" value="Genomic_DNA"/>
</dbReference>
<reference evidence="3" key="1">
    <citation type="journal article" date="2019" name="Int. J. Syst. Evol. Microbiol.">
        <title>The Global Catalogue of Microorganisms (GCM) 10K type strain sequencing project: providing services to taxonomists for standard genome sequencing and annotation.</title>
        <authorList>
            <consortium name="The Broad Institute Genomics Platform"/>
            <consortium name="The Broad Institute Genome Sequencing Center for Infectious Disease"/>
            <person name="Wu L."/>
            <person name="Ma J."/>
        </authorList>
    </citation>
    <scope>NUCLEOTIDE SEQUENCE [LARGE SCALE GENOMIC DNA]</scope>
    <source>
        <strain evidence="3">KCTC 42739</strain>
    </source>
</reference>
<keyword evidence="2" id="KW-0808">Transferase</keyword>
<accession>A0ABV7SQ78</accession>
<keyword evidence="1" id="KW-0812">Transmembrane</keyword>
<dbReference type="SUPFAM" id="SSF53448">
    <property type="entry name" value="Nucleotide-diphospho-sugar transferases"/>
    <property type="match status" value="1"/>
</dbReference>
<gene>
    <name evidence="2" type="ORF">ACFONA_02485</name>
</gene>
<dbReference type="RefSeq" id="WP_261293591.1">
    <property type="nucleotide sequence ID" value="NZ_JANQBK010000004.1"/>
</dbReference>
<feature type="transmembrane region" description="Helical" evidence="1">
    <location>
        <begin position="20"/>
        <end position="41"/>
    </location>
</feature>
<dbReference type="Proteomes" id="UP001595713">
    <property type="component" value="Unassembled WGS sequence"/>
</dbReference>